<dbReference type="PATRIC" id="fig|1348774.3.peg.891"/>
<protein>
    <submittedName>
        <fullName evidence="1">Uncharacterized protein</fullName>
    </submittedName>
</protein>
<name>A0A0G3XFF7_9SPHN</name>
<reference evidence="1 2" key="1">
    <citation type="submission" date="2015-06" db="EMBL/GenBank/DDBJ databases">
        <authorList>
            <person name="Zeng Y."/>
            <person name="Huang Y."/>
        </authorList>
    </citation>
    <scope>NUCLEOTIDE SEQUENCE [LARGE SCALE GENOMIC DNA]</scope>
    <source>
        <strain evidence="1 2">PQ-2</strain>
    </source>
</reference>
<dbReference type="Proteomes" id="UP000035287">
    <property type="component" value="Chromosome"/>
</dbReference>
<evidence type="ECO:0000313" key="1">
    <source>
        <dbReference type="EMBL" id="AKM09376.1"/>
    </source>
</evidence>
<accession>A0A0G3XFF7</accession>
<sequence length="89" mass="8823">MTDISKPRSGRLSPLQALAIVAATVAALVPYGIEAGAPLGIGMVALYALAGAVPFALVALAVGWAGRSVWAGLAVPMVVLGVNLWAALG</sequence>
<dbReference type="KEGG" id="cna:AB433_04260"/>
<gene>
    <name evidence="1" type="ORF">AB433_04260</name>
</gene>
<keyword evidence="2" id="KW-1185">Reference proteome</keyword>
<dbReference type="AlphaFoldDB" id="A0A0G3XFF7"/>
<dbReference type="EMBL" id="CP011770">
    <property type="protein sequence ID" value="AKM09376.1"/>
    <property type="molecule type" value="Genomic_DNA"/>
</dbReference>
<organism evidence="1 2">
    <name type="scientific">Croceicoccus naphthovorans</name>
    <dbReference type="NCBI Taxonomy" id="1348774"/>
    <lineage>
        <taxon>Bacteria</taxon>
        <taxon>Pseudomonadati</taxon>
        <taxon>Pseudomonadota</taxon>
        <taxon>Alphaproteobacteria</taxon>
        <taxon>Sphingomonadales</taxon>
        <taxon>Erythrobacteraceae</taxon>
        <taxon>Croceicoccus</taxon>
    </lineage>
</organism>
<proteinExistence type="predicted"/>
<evidence type="ECO:0000313" key="2">
    <source>
        <dbReference type="Proteomes" id="UP000035287"/>
    </source>
</evidence>